<dbReference type="EMBL" id="CP029803">
    <property type="protein sequence ID" value="AWT59734.1"/>
    <property type="molecule type" value="Genomic_DNA"/>
</dbReference>
<proteinExistence type="predicted"/>
<evidence type="ECO:0000259" key="1">
    <source>
        <dbReference type="Pfam" id="PF13769"/>
    </source>
</evidence>
<evidence type="ECO:0000313" key="2">
    <source>
        <dbReference type="EMBL" id="AWT59734.1"/>
    </source>
</evidence>
<dbReference type="AlphaFoldDB" id="A0A2Z4AHK4"/>
<reference evidence="2 3" key="1">
    <citation type="submission" date="2018-06" db="EMBL/GenBank/DDBJ databases">
        <title>Draft Genome Sequence of a Novel Marine Bacterium Related to the Verrucomicrobia.</title>
        <authorList>
            <person name="Vosseberg J."/>
            <person name="Martijn J."/>
            <person name="Ettema T.J.G."/>
        </authorList>
    </citation>
    <scope>NUCLEOTIDE SEQUENCE [LARGE SCALE GENOMIC DNA]</scope>
    <source>
        <strain evidence="2">TARA_B100001123</strain>
    </source>
</reference>
<gene>
    <name evidence="2" type="ORF">DF168_00928</name>
</gene>
<dbReference type="Proteomes" id="UP000247465">
    <property type="component" value="Chromosome"/>
</dbReference>
<dbReference type="KEGG" id="mtar:DF168_00928"/>
<evidence type="ECO:0000313" key="3">
    <source>
        <dbReference type="Proteomes" id="UP000247465"/>
    </source>
</evidence>
<name>A0A2Z4AHK4_9BACT</name>
<accession>A0A2Z4AHK4</accession>
<feature type="domain" description="Virulence factor" evidence="1">
    <location>
        <begin position="8"/>
        <end position="84"/>
    </location>
</feature>
<dbReference type="Pfam" id="PF13769">
    <property type="entry name" value="Virulence_fact"/>
    <property type="match status" value="1"/>
</dbReference>
<protein>
    <recommendedName>
        <fullName evidence="1">Virulence factor domain-containing protein</fullName>
    </recommendedName>
</protein>
<organism evidence="2 3">
    <name type="scientific">Candidatus Moanibacter tarae</name>
    <dbReference type="NCBI Taxonomy" id="2200854"/>
    <lineage>
        <taxon>Bacteria</taxon>
        <taxon>Pseudomonadati</taxon>
        <taxon>Verrucomicrobiota</taxon>
        <taxon>Opitutia</taxon>
        <taxon>Puniceicoccales</taxon>
        <taxon>Puniceicoccales incertae sedis</taxon>
        <taxon>Candidatus Moanibacter</taxon>
    </lineage>
</organism>
<dbReference type="InterPro" id="IPR025989">
    <property type="entry name" value="Virulence_F_dom"/>
</dbReference>
<sequence length="86" mass="10293">MAEYKILYWKDIPAQIKVFEGRRPISYPLPTIFQEEIDRIAMEQGILDSNKYLEYWHWTERAERNGTAAEVINALVKEFEEKFPNL</sequence>